<dbReference type="EMBL" id="CAMAPE010000023">
    <property type="protein sequence ID" value="CAH9090327.1"/>
    <property type="molecule type" value="Genomic_DNA"/>
</dbReference>
<feature type="compositionally biased region" description="Basic and acidic residues" evidence="1">
    <location>
        <begin position="355"/>
        <end position="369"/>
    </location>
</feature>
<evidence type="ECO:0000256" key="2">
    <source>
        <dbReference type="SAM" id="Phobius"/>
    </source>
</evidence>
<proteinExistence type="predicted"/>
<accession>A0A9P1E9J1</accession>
<organism evidence="3 4">
    <name type="scientific">Cuscuta europaea</name>
    <name type="common">European dodder</name>
    <dbReference type="NCBI Taxonomy" id="41803"/>
    <lineage>
        <taxon>Eukaryota</taxon>
        <taxon>Viridiplantae</taxon>
        <taxon>Streptophyta</taxon>
        <taxon>Embryophyta</taxon>
        <taxon>Tracheophyta</taxon>
        <taxon>Spermatophyta</taxon>
        <taxon>Magnoliopsida</taxon>
        <taxon>eudicotyledons</taxon>
        <taxon>Gunneridae</taxon>
        <taxon>Pentapetalae</taxon>
        <taxon>asterids</taxon>
        <taxon>lamiids</taxon>
        <taxon>Solanales</taxon>
        <taxon>Convolvulaceae</taxon>
        <taxon>Cuscuteae</taxon>
        <taxon>Cuscuta</taxon>
        <taxon>Cuscuta subgen. Cuscuta</taxon>
    </lineage>
</organism>
<feature type="region of interest" description="Disordered" evidence="1">
    <location>
        <begin position="392"/>
        <end position="495"/>
    </location>
</feature>
<feature type="region of interest" description="Disordered" evidence="1">
    <location>
        <begin position="344"/>
        <end position="369"/>
    </location>
</feature>
<feature type="region of interest" description="Disordered" evidence="1">
    <location>
        <begin position="159"/>
        <end position="190"/>
    </location>
</feature>
<keyword evidence="2" id="KW-0472">Membrane</keyword>
<sequence length="577" mass="59282">MCTRKYVYIYITIYIYIYIYIGDRHVCVIFIQWSNYPGHPSISNPILTIFRHSGRLIDSFHHTVYFLIRLDFIYGYRVHRDGGGEADGPDGFQRLFLHRHQHTPPATGLSSVREAEICEAGVRILLRVPPGGAGWGSGGGGILWGDAGPPGGGRVETESVLGGGGVRGTEPECAGRYDDRGDGAVGGGGGNEPVLGEAAATGVPGGFRVLQTGGAEKDVGGGVPEDDGAERVVFGRHGDVPEEDIPAVGAGRRDVPACGHHGDAAEPVDERGAGGGGGGDVRGAGLAVRGNGGEGRGDRDPDSELQPVQPDAVAGVDDREPLQAAGEREQLQPGRNGVLGGAHIGGPGEASAEGEPEHVRGGGEHREHHPQLVLRQRPLHAAVQLHLPDGGRGDAAVEQAAGQGAVQVRAGAHGAHPQGGRRQQLQVRVPEGGRGGGGGGVAGEGADGGGGGRAEDEHHDPGAPGAPAHGAAQVPGDSGEEEGDGAEGEGEAVHPGLQAGVRALLHPRGRAGGAGRAAEQPGPHRVAHGAVADDSAPLRQHLQQLAVVRAGLHGSQRPGVERRPRVADRLRLRLQVQ</sequence>
<keyword evidence="2" id="KW-0812">Transmembrane</keyword>
<dbReference type="AlphaFoldDB" id="A0A9P1E9J1"/>
<keyword evidence="2" id="KW-1133">Transmembrane helix</keyword>
<protein>
    <submittedName>
        <fullName evidence="3">Uncharacterized protein</fullName>
    </submittedName>
</protein>
<evidence type="ECO:0000313" key="3">
    <source>
        <dbReference type="EMBL" id="CAH9090327.1"/>
    </source>
</evidence>
<feature type="compositionally biased region" description="Low complexity" evidence="1">
    <location>
        <begin position="462"/>
        <end position="472"/>
    </location>
</feature>
<evidence type="ECO:0000256" key="1">
    <source>
        <dbReference type="SAM" id="MobiDB-lite"/>
    </source>
</evidence>
<evidence type="ECO:0000313" key="4">
    <source>
        <dbReference type="Proteomes" id="UP001152484"/>
    </source>
</evidence>
<name>A0A9P1E9J1_CUSEU</name>
<feature type="transmembrane region" description="Helical" evidence="2">
    <location>
        <begin position="7"/>
        <end position="33"/>
    </location>
</feature>
<comment type="caution">
    <text evidence="3">The sequence shown here is derived from an EMBL/GenBank/DDBJ whole genome shotgun (WGS) entry which is preliminary data.</text>
</comment>
<feature type="region of interest" description="Disordered" evidence="1">
    <location>
        <begin position="508"/>
        <end position="528"/>
    </location>
</feature>
<gene>
    <name evidence="3" type="ORF">CEURO_LOCUS11207</name>
</gene>
<feature type="compositionally biased region" description="Basic and acidic residues" evidence="1">
    <location>
        <begin position="253"/>
        <end position="272"/>
    </location>
</feature>
<feature type="compositionally biased region" description="Gly residues" evidence="1">
    <location>
        <begin position="273"/>
        <end position="282"/>
    </location>
</feature>
<feature type="compositionally biased region" description="Basic and acidic residues" evidence="1">
    <location>
        <begin position="169"/>
        <end position="182"/>
    </location>
</feature>
<feature type="region of interest" description="Disordered" evidence="1">
    <location>
        <begin position="253"/>
        <end position="316"/>
    </location>
</feature>
<dbReference type="Proteomes" id="UP001152484">
    <property type="component" value="Unassembled WGS sequence"/>
</dbReference>
<feature type="compositionally biased region" description="Gly residues" evidence="1">
    <location>
        <begin position="432"/>
        <end position="452"/>
    </location>
</feature>
<feature type="compositionally biased region" description="Low complexity" evidence="1">
    <location>
        <begin position="394"/>
        <end position="430"/>
    </location>
</feature>
<keyword evidence="4" id="KW-1185">Reference proteome</keyword>
<reference evidence="3" key="1">
    <citation type="submission" date="2022-07" db="EMBL/GenBank/DDBJ databases">
        <authorList>
            <person name="Macas J."/>
            <person name="Novak P."/>
            <person name="Neumann P."/>
        </authorList>
    </citation>
    <scope>NUCLEOTIDE SEQUENCE</scope>
</reference>
<feature type="compositionally biased region" description="Acidic residues" evidence="1">
    <location>
        <begin position="478"/>
        <end position="490"/>
    </location>
</feature>